<dbReference type="EMBL" id="JOKH01000012">
    <property type="protein sequence ID" value="KEQ11789.1"/>
    <property type="molecule type" value="Genomic_DNA"/>
</dbReference>
<organism evidence="2 3">
    <name type="scientific">Endozoicomonas numazuensis</name>
    <dbReference type="NCBI Taxonomy" id="1137799"/>
    <lineage>
        <taxon>Bacteria</taxon>
        <taxon>Pseudomonadati</taxon>
        <taxon>Pseudomonadota</taxon>
        <taxon>Gammaproteobacteria</taxon>
        <taxon>Oceanospirillales</taxon>
        <taxon>Endozoicomonadaceae</taxon>
        <taxon>Endozoicomonas</taxon>
    </lineage>
</organism>
<dbReference type="RefSeq" id="WP_034843129.1">
    <property type="nucleotide sequence ID" value="NZ_JOKH01000012.1"/>
</dbReference>
<accession>A0A081N016</accession>
<keyword evidence="3" id="KW-1185">Reference proteome</keyword>
<sequence>MTDLIDQHEHLEWCAFEDDPLHCYQLSQFQLVFSGCLYELEVDGFPSSPKTPHKVDLYDRSYYMNYGGDYPGELYDGYMQFHPMTLSTVYWKHLVPYGQELAMVGSCKILITPFWINVNSLENITDLRDPDQLEKTLLYWLPKGYENDDSHWIYPTSPDDISVHHLKDRIWLEFLHGGKNGSRSYEFCTAITPEHIISVDFQPEGHWEQGKEPCPELLKKVFRSFWAFMDGLSIIESPEEQALAPGIHRLKDPEQKDEEEFVWEIEPDDDPNGW</sequence>
<dbReference type="AlphaFoldDB" id="A0A081N016"/>
<reference evidence="2 3" key="1">
    <citation type="submission" date="2014-06" db="EMBL/GenBank/DDBJ databases">
        <title>Whole Genome Sequences of Three Symbiotic Endozoicomonas Bacteria.</title>
        <authorList>
            <person name="Neave M.J."/>
            <person name="Apprill A."/>
            <person name="Voolstra C.R."/>
        </authorList>
    </citation>
    <scope>NUCLEOTIDE SEQUENCE [LARGE SCALE GENOMIC DNA]</scope>
    <source>
        <strain evidence="2 3">DSM 25634</strain>
    </source>
</reference>
<dbReference type="STRING" id="1137799.GZ78_28480"/>
<feature type="compositionally biased region" description="Acidic residues" evidence="1">
    <location>
        <begin position="255"/>
        <end position="274"/>
    </location>
</feature>
<dbReference type="Proteomes" id="UP000028073">
    <property type="component" value="Unassembled WGS sequence"/>
</dbReference>
<feature type="region of interest" description="Disordered" evidence="1">
    <location>
        <begin position="248"/>
        <end position="274"/>
    </location>
</feature>
<evidence type="ECO:0000256" key="1">
    <source>
        <dbReference type="SAM" id="MobiDB-lite"/>
    </source>
</evidence>
<comment type="caution">
    <text evidence="2">The sequence shown here is derived from an EMBL/GenBank/DDBJ whole genome shotgun (WGS) entry which is preliminary data.</text>
</comment>
<evidence type="ECO:0000313" key="2">
    <source>
        <dbReference type="EMBL" id="KEQ11789.1"/>
    </source>
</evidence>
<evidence type="ECO:0000313" key="3">
    <source>
        <dbReference type="Proteomes" id="UP000028073"/>
    </source>
</evidence>
<protein>
    <submittedName>
        <fullName evidence="2">Uncharacterized protein</fullName>
    </submittedName>
</protein>
<name>A0A081N016_9GAMM</name>
<dbReference type="OrthoDB" id="6191897at2"/>
<proteinExistence type="predicted"/>
<gene>
    <name evidence="2" type="ORF">GZ78_28480</name>
</gene>